<keyword evidence="3" id="KW-0614">Plasmid</keyword>
<feature type="region of interest" description="Disordered" evidence="1">
    <location>
        <begin position="86"/>
        <end position="131"/>
    </location>
</feature>
<evidence type="ECO:0000256" key="2">
    <source>
        <dbReference type="SAM" id="SignalP"/>
    </source>
</evidence>
<dbReference type="Pfam" id="PF11064">
    <property type="entry name" value="DUF2865"/>
    <property type="match status" value="1"/>
</dbReference>
<evidence type="ECO:0008006" key="4">
    <source>
        <dbReference type="Google" id="ProtNLM"/>
    </source>
</evidence>
<name>A0A0D5A137_9HYPH</name>
<reference evidence="3" key="1">
    <citation type="submission" date="2014-09" db="EMBL/GenBank/DDBJ databases">
        <title>The mobilome of the heavy metals and metalloids hypertolerant bacteria from the Lubin copper mine (Poland).</title>
        <authorList>
            <person name="Dziewit L."/>
            <person name="Bartosik D."/>
        </authorList>
    </citation>
    <scope>NUCLEOTIDE SEQUENCE</scope>
    <source>
        <plasmid evidence="3">pLM19O1</plasmid>
    </source>
</reference>
<dbReference type="PROSITE" id="PS51257">
    <property type="entry name" value="PROKAR_LIPOPROTEIN"/>
    <property type="match status" value="1"/>
</dbReference>
<sequence length="300" mass="32255">MIKPIVFLLLILILSLPTPVVAASCGSGTSANNAAVKMLQRQLSALRAIARGRGCKDGDIGGGLFNACRDVALKISEVQQQLSASAASDRSCRGERTTNVSRAKPSKITPVSAPASQATTRQQDDTPKNVRGPRNALQFCVRLSDGYYFPTPNSQFRQKGGTDAALVQCRVICETQAMAVYVLDQNDETADMVSVETGQSYADLPTAYNYHGEGDFRRCDWNGYVAKVSGLMAARKQSRSLANVEIPLPEAKPAEDDTAVSQIAPSAYRPMPSREVRIIGPAFIPDVENKAFGILAEQAN</sequence>
<feature type="chain" id="PRO_5002290485" description="DUF2865 domain-containing protein" evidence="2">
    <location>
        <begin position="23"/>
        <end position="300"/>
    </location>
</feature>
<proteinExistence type="predicted"/>
<evidence type="ECO:0000313" key="3">
    <source>
        <dbReference type="EMBL" id="AJW29913.1"/>
    </source>
</evidence>
<dbReference type="InterPro" id="IPR021293">
    <property type="entry name" value="DUF2865"/>
</dbReference>
<dbReference type="EMBL" id="KM659091">
    <property type="protein sequence ID" value="AJW29913.1"/>
    <property type="molecule type" value="Genomic_DNA"/>
</dbReference>
<accession>A0A0D5A137</accession>
<protein>
    <recommendedName>
        <fullName evidence="4">DUF2865 domain-containing protein</fullName>
    </recommendedName>
</protein>
<gene>
    <name evidence="3" type="ORF">pLM19O1_p43</name>
</gene>
<dbReference type="RefSeq" id="WP_181377272.1">
    <property type="nucleotide sequence ID" value="NZ_KM659091.1"/>
</dbReference>
<organism evidence="3">
    <name type="scientific">Ochrobactrum sp. LM19</name>
    <dbReference type="NCBI Taxonomy" id="1449781"/>
    <lineage>
        <taxon>Bacteria</taxon>
        <taxon>Pseudomonadati</taxon>
        <taxon>Pseudomonadota</taxon>
        <taxon>Alphaproteobacteria</taxon>
        <taxon>Hyphomicrobiales</taxon>
        <taxon>Brucellaceae</taxon>
        <taxon>Brucella/Ochrobactrum group</taxon>
        <taxon>Ochrobactrum</taxon>
    </lineage>
</organism>
<keyword evidence="2" id="KW-0732">Signal</keyword>
<dbReference type="AlphaFoldDB" id="A0A0D5A137"/>
<evidence type="ECO:0000256" key="1">
    <source>
        <dbReference type="SAM" id="MobiDB-lite"/>
    </source>
</evidence>
<feature type="signal peptide" evidence="2">
    <location>
        <begin position="1"/>
        <end position="22"/>
    </location>
</feature>
<geneLocation type="plasmid" evidence="3">
    <name>pLM19O1</name>
</geneLocation>